<feature type="compositionally biased region" description="Basic residues" evidence="1">
    <location>
        <begin position="1"/>
        <end position="32"/>
    </location>
</feature>
<feature type="compositionally biased region" description="Basic residues" evidence="1">
    <location>
        <begin position="83"/>
        <end position="96"/>
    </location>
</feature>
<dbReference type="EnsemblProtists" id="EOD27678">
    <property type="protein sequence ID" value="EOD27678"/>
    <property type="gene ID" value="EMIHUDRAFT_353550"/>
</dbReference>
<feature type="region of interest" description="Disordered" evidence="1">
    <location>
        <begin position="1"/>
        <end position="34"/>
    </location>
</feature>
<keyword evidence="3" id="KW-1185">Reference proteome</keyword>
<name>A0A0D3JVZ3_EMIH1</name>
<dbReference type="KEGG" id="ehx:EMIHUDRAFT_353550"/>
<evidence type="ECO:0000313" key="3">
    <source>
        <dbReference type="Proteomes" id="UP000013827"/>
    </source>
</evidence>
<reference evidence="3" key="1">
    <citation type="journal article" date="2013" name="Nature">
        <title>Pan genome of the phytoplankton Emiliania underpins its global distribution.</title>
        <authorList>
            <person name="Read B.A."/>
            <person name="Kegel J."/>
            <person name="Klute M.J."/>
            <person name="Kuo A."/>
            <person name="Lefebvre S.C."/>
            <person name="Maumus F."/>
            <person name="Mayer C."/>
            <person name="Miller J."/>
            <person name="Monier A."/>
            <person name="Salamov A."/>
            <person name="Young J."/>
            <person name="Aguilar M."/>
            <person name="Claverie J.M."/>
            <person name="Frickenhaus S."/>
            <person name="Gonzalez K."/>
            <person name="Herman E.K."/>
            <person name="Lin Y.C."/>
            <person name="Napier J."/>
            <person name="Ogata H."/>
            <person name="Sarno A.F."/>
            <person name="Shmutz J."/>
            <person name="Schroeder D."/>
            <person name="de Vargas C."/>
            <person name="Verret F."/>
            <person name="von Dassow P."/>
            <person name="Valentin K."/>
            <person name="Van de Peer Y."/>
            <person name="Wheeler G."/>
            <person name="Dacks J.B."/>
            <person name="Delwiche C.F."/>
            <person name="Dyhrman S.T."/>
            <person name="Glockner G."/>
            <person name="John U."/>
            <person name="Richards T."/>
            <person name="Worden A.Z."/>
            <person name="Zhang X."/>
            <person name="Grigoriev I.V."/>
            <person name="Allen A.E."/>
            <person name="Bidle K."/>
            <person name="Borodovsky M."/>
            <person name="Bowler C."/>
            <person name="Brownlee C."/>
            <person name="Cock J.M."/>
            <person name="Elias M."/>
            <person name="Gladyshev V.N."/>
            <person name="Groth M."/>
            <person name="Guda C."/>
            <person name="Hadaegh A."/>
            <person name="Iglesias-Rodriguez M.D."/>
            <person name="Jenkins J."/>
            <person name="Jones B.M."/>
            <person name="Lawson T."/>
            <person name="Leese F."/>
            <person name="Lindquist E."/>
            <person name="Lobanov A."/>
            <person name="Lomsadze A."/>
            <person name="Malik S.B."/>
            <person name="Marsh M.E."/>
            <person name="Mackinder L."/>
            <person name="Mock T."/>
            <person name="Mueller-Roeber B."/>
            <person name="Pagarete A."/>
            <person name="Parker M."/>
            <person name="Probert I."/>
            <person name="Quesneville H."/>
            <person name="Raines C."/>
            <person name="Rensing S.A."/>
            <person name="Riano-Pachon D.M."/>
            <person name="Richier S."/>
            <person name="Rokitta S."/>
            <person name="Shiraiwa Y."/>
            <person name="Soanes D.M."/>
            <person name="van der Giezen M."/>
            <person name="Wahlund T.M."/>
            <person name="Williams B."/>
            <person name="Wilson W."/>
            <person name="Wolfe G."/>
            <person name="Wurch L.L."/>
        </authorList>
    </citation>
    <scope>NUCLEOTIDE SEQUENCE</scope>
</reference>
<dbReference type="PaxDb" id="2903-EOD27678"/>
<dbReference type="HOGENOM" id="CLU_2365986_0_0_1"/>
<protein>
    <submittedName>
        <fullName evidence="2">Uncharacterized protein</fullName>
    </submittedName>
</protein>
<evidence type="ECO:0000256" key="1">
    <source>
        <dbReference type="SAM" id="MobiDB-lite"/>
    </source>
</evidence>
<organism evidence="2 3">
    <name type="scientific">Emiliania huxleyi (strain CCMP1516)</name>
    <dbReference type="NCBI Taxonomy" id="280463"/>
    <lineage>
        <taxon>Eukaryota</taxon>
        <taxon>Haptista</taxon>
        <taxon>Haptophyta</taxon>
        <taxon>Prymnesiophyceae</taxon>
        <taxon>Isochrysidales</taxon>
        <taxon>Noelaerhabdaceae</taxon>
        <taxon>Emiliania</taxon>
    </lineage>
</organism>
<accession>A0A0D3JVZ3</accession>
<feature type="region of interest" description="Disordered" evidence="1">
    <location>
        <begin position="46"/>
        <end position="96"/>
    </location>
</feature>
<dbReference type="AlphaFoldDB" id="A0A0D3JVZ3"/>
<dbReference type="Proteomes" id="UP000013827">
    <property type="component" value="Unassembled WGS sequence"/>
</dbReference>
<dbReference type="RefSeq" id="XP_005780107.1">
    <property type="nucleotide sequence ID" value="XM_005780050.1"/>
</dbReference>
<evidence type="ECO:0000313" key="2">
    <source>
        <dbReference type="EnsemblProtists" id="EOD27678"/>
    </source>
</evidence>
<dbReference type="GeneID" id="17273223"/>
<feature type="compositionally biased region" description="Basic and acidic residues" evidence="1">
    <location>
        <begin position="69"/>
        <end position="82"/>
    </location>
</feature>
<reference evidence="2" key="2">
    <citation type="submission" date="2024-10" db="UniProtKB">
        <authorList>
            <consortium name="EnsemblProtists"/>
        </authorList>
    </citation>
    <scope>IDENTIFICATION</scope>
</reference>
<sequence length="96" mass="10919">RRRPTASRGRAAGRPHRRRRSSRRRPGGRGHRGACVLMAAGGWPRFESGHWLSDGGAATASPSCGRSWRARDACESERERRRPPPPRRRQLRACRR</sequence>
<proteinExistence type="predicted"/>